<sequence>MLPLFNPLLLVFVIVTAFGVVMQGTKVDRAASIAIVSPIAGTTDIAIADASKSSEHVSVERISIKNQESATQRENVPKMQPRNDHTKYLQVKKFATSGGNGLWPSD</sequence>
<evidence type="ECO:0000313" key="2">
    <source>
        <dbReference type="Proteomes" id="UP000289257"/>
    </source>
</evidence>
<name>A0A4Q0AHC2_9BACT</name>
<comment type="caution">
    <text evidence="1">The sequence shown here is derived from an EMBL/GenBank/DDBJ whole genome shotgun (WGS) entry which is preliminary data.</text>
</comment>
<dbReference type="EMBL" id="SCKX01000001">
    <property type="protein sequence ID" value="RWZ78396.1"/>
    <property type="molecule type" value="Genomic_DNA"/>
</dbReference>
<reference evidence="1" key="1">
    <citation type="submission" date="2019-01" db="EMBL/GenBank/DDBJ databases">
        <title>Genomic signatures and co-occurrence patterns of the ultra-small Saccharimodia (Patescibacteria phylum) suggest a symbiotic lifestyle.</title>
        <authorList>
            <person name="Lemos L."/>
            <person name="Medeiros J."/>
            <person name="Andreote F."/>
            <person name="Fernandes G."/>
            <person name="Varani A."/>
            <person name="Oliveira G."/>
            <person name="Pylro V."/>
        </authorList>
    </citation>
    <scope>NUCLEOTIDE SEQUENCE [LARGE SCALE GENOMIC DNA]</scope>
    <source>
        <strain evidence="1">AMD02</strain>
    </source>
</reference>
<proteinExistence type="predicted"/>
<keyword evidence="2" id="KW-1185">Reference proteome</keyword>
<dbReference type="Proteomes" id="UP000289257">
    <property type="component" value="Unassembled WGS sequence"/>
</dbReference>
<protein>
    <submittedName>
        <fullName evidence="1">Uncharacterized protein</fullName>
    </submittedName>
</protein>
<dbReference type="AlphaFoldDB" id="A0A4Q0AHC2"/>
<evidence type="ECO:0000313" key="1">
    <source>
        <dbReference type="EMBL" id="RWZ78396.1"/>
    </source>
</evidence>
<accession>A0A4Q0AHC2</accession>
<organism evidence="1 2">
    <name type="scientific">Candidatus Microsaccharimonas sossegonensis</name>
    <dbReference type="NCBI Taxonomy" id="2506948"/>
    <lineage>
        <taxon>Bacteria</taxon>
        <taxon>Candidatus Saccharimonadota</taxon>
        <taxon>Candidatus Saccharimonadia</taxon>
        <taxon>Candidatus Saccharimonadales</taxon>
        <taxon>Candidatus Saccharimonadaceae</taxon>
        <taxon>Candidatus Microsaccharimonas</taxon>
    </lineage>
</organism>
<gene>
    <name evidence="1" type="ORF">EOT05_01390</name>
</gene>